<evidence type="ECO:0000256" key="1">
    <source>
        <dbReference type="SAM" id="MobiDB-lite"/>
    </source>
</evidence>
<feature type="region of interest" description="Disordered" evidence="1">
    <location>
        <begin position="106"/>
        <end position="131"/>
    </location>
</feature>
<organism evidence="2 3">
    <name type="scientific">Pararobbsia silviterrae</name>
    <dbReference type="NCBI Taxonomy" id="1792498"/>
    <lineage>
        <taxon>Bacteria</taxon>
        <taxon>Pseudomonadati</taxon>
        <taxon>Pseudomonadota</taxon>
        <taxon>Betaproteobacteria</taxon>
        <taxon>Burkholderiales</taxon>
        <taxon>Burkholderiaceae</taxon>
        <taxon>Pararobbsia</taxon>
    </lineage>
</organism>
<dbReference type="Proteomes" id="UP000270342">
    <property type="component" value="Unassembled WGS sequence"/>
</dbReference>
<dbReference type="AlphaFoldDB" id="A0A494YF38"/>
<name>A0A494YF38_9BURK</name>
<protein>
    <submittedName>
        <fullName evidence="2">Uncharacterized protein</fullName>
    </submittedName>
</protein>
<dbReference type="EMBL" id="RBZU01000001">
    <property type="protein sequence ID" value="RKP58983.1"/>
    <property type="molecule type" value="Genomic_DNA"/>
</dbReference>
<evidence type="ECO:0000313" key="3">
    <source>
        <dbReference type="Proteomes" id="UP000270342"/>
    </source>
</evidence>
<accession>A0A494YF38</accession>
<proteinExistence type="predicted"/>
<comment type="caution">
    <text evidence="2">The sequence shown here is derived from an EMBL/GenBank/DDBJ whole genome shotgun (WGS) entry which is preliminary data.</text>
</comment>
<sequence>MARCRAMERLDMLSLTETSRGAVDLAVAGVIAAGMGADRARAGRVTASDLTRHVFAACAGRAGRAGSAGSAGCAGCSAAAAFIARLQIEAADRQGGGRLRIPIVGKRARDRQSAERPTIGCNGRRQLDTAS</sequence>
<keyword evidence="3" id="KW-1185">Reference proteome</keyword>
<gene>
    <name evidence="2" type="ORF">D7S86_03445</name>
</gene>
<evidence type="ECO:0000313" key="2">
    <source>
        <dbReference type="EMBL" id="RKP58983.1"/>
    </source>
</evidence>
<reference evidence="2 3" key="1">
    <citation type="submission" date="2018-10" db="EMBL/GenBank/DDBJ databases">
        <title>Robbsia sp. DHC34, isolated from soil.</title>
        <authorList>
            <person name="Gao Z.-H."/>
            <person name="Qiu L.-H."/>
        </authorList>
    </citation>
    <scope>NUCLEOTIDE SEQUENCE [LARGE SCALE GENOMIC DNA]</scope>
    <source>
        <strain evidence="2 3">DHC34</strain>
    </source>
</reference>